<dbReference type="Pfam" id="PF03524">
    <property type="entry name" value="CagX"/>
    <property type="match status" value="1"/>
</dbReference>
<name>A0AAD0WNN6_9BACT</name>
<dbReference type="InterPro" id="IPR010258">
    <property type="entry name" value="Conjugal_tfr_TrbG/VirB9/CagX"/>
</dbReference>
<reference evidence="4 6" key="2">
    <citation type="submission" date="2018-08" db="EMBL/GenBank/DDBJ databases">
        <title>Complete genome of the Arcobacter skirrowii type strain LMG 6621.</title>
        <authorList>
            <person name="Miller W.G."/>
            <person name="Yee E."/>
            <person name="Bono J.L."/>
        </authorList>
    </citation>
    <scope>NUCLEOTIDE SEQUENCE [LARGE SCALE GENOMIC DNA]</scope>
    <source>
        <strain evidence="4 6">CCUG 10374</strain>
    </source>
</reference>
<reference evidence="5 7" key="1">
    <citation type="submission" date="2017-09" db="EMBL/GenBank/DDBJ databases">
        <title>Genomics of the genus Arcobacter.</title>
        <authorList>
            <person name="Perez-Cataluna A."/>
            <person name="Figueras M.J."/>
            <person name="Salas-Masso N."/>
        </authorList>
    </citation>
    <scope>NUCLEOTIDE SEQUENCE [LARGE SCALE GENOMIC DNA]</scope>
    <source>
        <strain evidence="5 7">LMG 6621</strain>
    </source>
</reference>
<dbReference type="EMBL" id="NXIC01000003">
    <property type="protein sequence ID" value="RXI25934.1"/>
    <property type="molecule type" value="Genomic_DNA"/>
</dbReference>
<keyword evidence="2 3" id="KW-0732">Signal</keyword>
<dbReference type="Gene3D" id="2.60.40.2500">
    <property type="match status" value="1"/>
</dbReference>
<dbReference type="Proteomes" id="UP000290580">
    <property type="component" value="Unassembled WGS sequence"/>
</dbReference>
<comment type="similarity">
    <text evidence="1">Belongs to the TrbG/VirB9 family.</text>
</comment>
<evidence type="ECO:0000313" key="4">
    <source>
        <dbReference type="EMBL" id="AXX85122.1"/>
    </source>
</evidence>
<dbReference type="GeneID" id="61751068"/>
<protein>
    <submittedName>
        <fullName evidence="4">P-type type IV conjugative transfer system translocation pore protein TrbG/VirB9</fullName>
    </submittedName>
</protein>
<evidence type="ECO:0000256" key="2">
    <source>
        <dbReference type="ARBA" id="ARBA00022729"/>
    </source>
</evidence>
<keyword evidence="7" id="KW-1185">Reference proteome</keyword>
<accession>A0AAD0WNN6</accession>
<evidence type="ECO:0000256" key="1">
    <source>
        <dbReference type="ARBA" id="ARBA00006135"/>
    </source>
</evidence>
<sequence length="284" mass="32432">MKKILMIALLLIQSAYAFRDETSLSDNNTNQDMFPSSLNSVQKAFNTSNMHENVAVYKYEDENTYKVRLRTAVETMFVLPPGEKIISYSLGDSLVFKYKPIIVKNYQTENLFTVRPQTAGADTNLIVVGASGKIYKFYLRADNHDSPFLPIFTIYISKDGKIPSPKPLKTDFESLEISSENKKELSHFLSNKVEMQNANFGYISLNGSDDIKPDTVFDDGKFTYFYFKSQNGKIKNLPVVYRVVDDYDTPVNSRIEGDFIIAETLSKRWTLRSGTAHHCIKRED</sequence>
<organism evidence="4 6">
    <name type="scientific">Aliarcobacter skirrowii CCUG 10374</name>
    <dbReference type="NCBI Taxonomy" id="1032239"/>
    <lineage>
        <taxon>Bacteria</taxon>
        <taxon>Pseudomonadati</taxon>
        <taxon>Campylobacterota</taxon>
        <taxon>Epsilonproteobacteria</taxon>
        <taxon>Campylobacterales</taxon>
        <taxon>Arcobacteraceae</taxon>
        <taxon>Aliarcobacter</taxon>
    </lineage>
</organism>
<dbReference type="RefSeq" id="WP_115588265.1">
    <property type="nucleotide sequence ID" value="NZ_CP032099.1"/>
</dbReference>
<dbReference type="InterPro" id="IPR033645">
    <property type="entry name" value="VirB9/CagX/TrbG_C"/>
</dbReference>
<proteinExistence type="inferred from homology"/>
<dbReference type="CDD" id="cd06911">
    <property type="entry name" value="VirB9_CagX_TrbG"/>
    <property type="match status" value="1"/>
</dbReference>
<evidence type="ECO:0000256" key="3">
    <source>
        <dbReference type="SAM" id="SignalP"/>
    </source>
</evidence>
<evidence type="ECO:0000313" key="6">
    <source>
        <dbReference type="Proteomes" id="UP000262029"/>
    </source>
</evidence>
<gene>
    <name evidence="4" type="ORF">ASKIR_1318</name>
    <name evidence="5" type="ORF">CP959_06435</name>
</gene>
<feature type="signal peptide" evidence="3">
    <location>
        <begin position="1"/>
        <end position="19"/>
    </location>
</feature>
<feature type="chain" id="PRO_5042019629" evidence="3">
    <location>
        <begin position="20"/>
        <end position="284"/>
    </location>
</feature>
<evidence type="ECO:0000313" key="5">
    <source>
        <dbReference type="EMBL" id="RXI25934.1"/>
    </source>
</evidence>
<dbReference type="AlphaFoldDB" id="A0AAD0WNN6"/>
<dbReference type="EMBL" id="CP032099">
    <property type="protein sequence ID" value="AXX85122.1"/>
    <property type="molecule type" value="Genomic_DNA"/>
</dbReference>
<dbReference type="Proteomes" id="UP000262029">
    <property type="component" value="Chromosome"/>
</dbReference>
<dbReference type="InterPro" id="IPR038161">
    <property type="entry name" value="VirB9/CagX/TrbG_C_sf"/>
</dbReference>
<evidence type="ECO:0000313" key="7">
    <source>
        <dbReference type="Proteomes" id="UP000290580"/>
    </source>
</evidence>